<evidence type="ECO:0000313" key="4">
    <source>
        <dbReference type="Proteomes" id="UP001293254"/>
    </source>
</evidence>
<name>A0AAE1XRT2_9LAMI</name>
<evidence type="ECO:0000256" key="1">
    <source>
        <dbReference type="SAM" id="MobiDB-lite"/>
    </source>
</evidence>
<comment type="caution">
    <text evidence="3">The sequence shown here is derived from an EMBL/GenBank/DDBJ whole genome shotgun (WGS) entry which is preliminary data.</text>
</comment>
<dbReference type="AlphaFoldDB" id="A0AAE1XRT2"/>
<evidence type="ECO:0000313" key="3">
    <source>
        <dbReference type="EMBL" id="KAK4416829.1"/>
    </source>
</evidence>
<feature type="region of interest" description="Disordered" evidence="1">
    <location>
        <begin position="191"/>
        <end position="214"/>
    </location>
</feature>
<dbReference type="Proteomes" id="UP001293254">
    <property type="component" value="Unassembled WGS sequence"/>
</dbReference>
<feature type="compositionally biased region" description="Polar residues" evidence="1">
    <location>
        <begin position="192"/>
        <end position="206"/>
    </location>
</feature>
<gene>
    <name evidence="3" type="ORF">Salat_2508400</name>
</gene>
<proteinExistence type="predicted"/>
<organism evidence="3 4">
    <name type="scientific">Sesamum alatum</name>
    <dbReference type="NCBI Taxonomy" id="300844"/>
    <lineage>
        <taxon>Eukaryota</taxon>
        <taxon>Viridiplantae</taxon>
        <taxon>Streptophyta</taxon>
        <taxon>Embryophyta</taxon>
        <taxon>Tracheophyta</taxon>
        <taxon>Spermatophyta</taxon>
        <taxon>Magnoliopsida</taxon>
        <taxon>eudicotyledons</taxon>
        <taxon>Gunneridae</taxon>
        <taxon>Pentapetalae</taxon>
        <taxon>asterids</taxon>
        <taxon>lamiids</taxon>
        <taxon>Lamiales</taxon>
        <taxon>Pedaliaceae</taxon>
        <taxon>Sesamum</taxon>
    </lineage>
</organism>
<dbReference type="Pfam" id="PF26130">
    <property type="entry name" value="PB1-like"/>
    <property type="match status" value="1"/>
</dbReference>
<feature type="domain" description="PB1-like" evidence="2">
    <location>
        <begin position="8"/>
        <end position="102"/>
    </location>
</feature>
<reference evidence="3" key="1">
    <citation type="submission" date="2020-06" db="EMBL/GenBank/DDBJ databases">
        <authorList>
            <person name="Li T."/>
            <person name="Hu X."/>
            <person name="Zhang T."/>
            <person name="Song X."/>
            <person name="Zhang H."/>
            <person name="Dai N."/>
            <person name="Sheng W."/>
            <person name="Hou X."/>
            <person name="Wei L."/>
        </authorList>
    </citation>
    <scope>NUCLEOTIDE SEQUENCE</scope>
    <source>
        <strain evidence="3">3651</strain>
        <tissue evidence="3">Leaf</tissue>
    </source>
</reference>
<protein>
    <recommendedName>
        <fullName evidence="2">PB1-like domain-containing protein</fullName>
    </recommendedName>
</protein>
<sequence length="214" mass="24022">MVLGVYVDFDVWAGGVLEWVPKVRYVGCIRMLFSDVDLERLYYGDLLDMYAKTGGKGLNVQIYYCLPGHTLDNGITLLHGDDGIRDLCRIFKGLSVVPIYFEEKQGPLLALDTQGNILPLEEHIPSLPSVEIPQNDTASPESQILDFPEMPEVPHNSPDLPPMSEFPQNIPDLPPMSEFFQNIPEFPEMSEVPQNISNLPQMSEVPQNIPDLPQ</sequence>
<evidence type="ECO:0000259" key="2">
    <source>
        <dbReference type="Pfam" id="PF26130"/>
    </source>
</evidence>
<accession>A0AAE1XRT2</accession>
<reference evidence="3" key="2">
    <citation type="journal article" date="2024" name="Plant">
        <title>Genomic evolution and insights into agronomic trait innovations of Sesamum species.</title>
        <authorList>
            <person name="Miao H."/>
            <person name="Wang L."/>
            <person name="Qu L."/>
            <person name="Liu H."/>
            <person name="Sun Y."/>
            <person name="Le M."/>
            <person name="Wang Q."/>
            <person name="Wei S."/>
            <person name="Zheng Y."/>
            <person name="Lin W."/>
            <person name="Duan Y."/>
            <person name="Cao H."/>
            <person name="Xiong S."/>
            <person name="Wang X."/>
            <person name="Wei L."/>
            <person name="Li C."/>
            <person name="Ma Q."/>
            <person name="Ju M."/>
            <person name="Zhao R."/>
            <person name="Li G."/>
            <person name="Mu C."/>
            <person name="Tian Q."/>
            <person name="Mei H."/>
            <person name="Zhang T."/>
            <person name="Gao T."/>
            <person name="Zhang H."/>
        </authorList>
    </citation>
    <scope>NUCLEOTIDE SEQUENCE</scope>
    <source>
        <strain evidence="3">3651</strain>
    </source>
</reference>
<keyword evidence="4" id="KW-1185">Reference proteome</keyword>
<dbReference type="EMBL" id="JACGWO010000010">
    <property type="protein sequence ID" value="KAK4416829.1"/>
    <property type="molecule type" value="Genomic_DNA"/>
</dbReference>
<feature type="non-terminal residue" evidence="3">
    <location>
        <position position="214"/>
    </location>
</feature>
<dbReference type="InterPro" id="IPR058594">
    <property type="entry name" value="PB1-like_dom_pln"/>
</dbReference>